<dbReference type="EMBL" id="RSAS01000686">
    <property type="protein sequence ID" value="RRR68897.1"/>
    <property type="molecule type" value="Genomic_DNA"/>
</dbReference>
<dbReference type="GO" id="GO:0016787">
    <property type="term" value="F:hydrolase activity"/>
    <property type="evidence" value="ECO:0007669"/>
    <property type="project" value="UniProtKB-KW"/>
</dbReference>
<feature type="domain" description="SF3 helicase" evidence="6">
    <location>
        <begin position="459"/>
        <end position="619"/>
    </location>
</feature>
<dbReference type="GO" id="GO:0004386">
    <property type="term" value="F:helicase activity"/>
    <property type="evidence" value="ECO:0007669"/>
    <property type="project" value="UniProtKB-KW"/>
</dbReference>
<dbReference type="Proteomes" id="UP000280307">
    <property type="component" value="Unassembled WGS sequence"/>
</dbReference>
<name>A0A426TUI2_9CHLR</name>
<dbReference type="PANTHER" id="PTHR35372:SF2">
    <property type="entry name" value="SF3 HELICASE DOMAIN-CONTAINING PROTEIN"/>
    <property type="match status" value="1"/>
</dbReference>
<dbReference type="CDD" id="cd01029">
    <property type="entry name" value="TOPRIM_primases"/>
    <property type="match status" value="1"/>
</dbReference>
<keyword evidence="3" id="KW-0347">Helicase</keyword>
<dbReference type="AlphaFoldDB" id="A0A426TUI2"/>
<evidence type="ECO:0000256" key="4">
    <source>
        <dbReference type="ARBA" id="ARBA00022840"/>
    </source>
</evidence>
<comment type="caution">
    <text evidence="7">The sequence shown here is derived from an EMBL/GenBank/DDBJ whole genome shotgun (WGS) entry which is preliminary data.</text>
</comment>
<dbReference type="SUPFAM" id="SSF56731">
    <property type="entry name" value="DNA primase core"/>
    <property type="match status" value="1"/>
</dbReference>
<proteinExistence type="predicted"/>
<dbReference type="InterPro" id="IPR014818">
    <property type="entry name" value="Phage/plasmid_primase_P4_C"/>
</dbReference>
<keyword evidence="2" id="KW-0378">Hydrolase</keyword>
<evidence type="ECO:0000256" key="3">
    <source>
        <dbReference type="ARBA" id="ARBA00022806"/>
    </source>
</evidence>
<dbReference type="Gene3D" id="3.40.50.300">
    <property type="entry name" value="P-loop containing nucleotide triphosphate hydrolases"/>
    <property type="match status" value="1"/>
</dbReference>
<dbReference type="Pfam" id="PF03288">
    <property type="entry name" value="Pox_D5"/>
    <property type="match status" value="1"/>
</dbReference>
<keyword evidence="1" id="KW-0547">Nucleotide-binding</keyword>
<evidence type="ECO:0000259" key="6">
    <source>
        <dbReference type="PROSITE" id="PS51206"/>
    </source>
</evidence>
<organism evidence="7 8">
    <name type="scientific">Candidatus Viridilinea halotolerans</name>
    <dbReference type="NCBI Taxonomy" id="2491704"/>
    <lineage>
        <taxon>Bacteria</taxon>
        <taxon>Bacillati</taxon>
        <taxon>Chloroflexota</taxon>
        <taxon>Chloroflexia</taxon>
        <taxon>Chloroflexales</taxon>
        <taxon>Chloroflexineae</taxon>
        <taxon>Oscillochloridaceae</taxon>
        <taxon>Candidatus Viridilinea</taxon>
    </lineage>
</organism>
<evidence type="ECO:0000313" key="7">
    <source>
        <dbReference type="EMBL" id="RRR68897.1"/>
    </source>
</evidence>
<dbReference type="Gene3D" id="3.40.1360.10">
    <property type="match status" value="1"/>
</dbReference>
<dbReference type="NCBIfam" id="TIGR01613">
    <property type="entry name" value="primase_Cterm"/>
    <property type="match status" value="1"/>
</dbReference>
<dbReference type="GO" id="GO:0005524">
    <property type="term" value="F:ATP binding"/>
    <property type="evidence" value="ECO:0007669"/>
    <property type="project" value="UniProtKB-KW"/>
</dbReference>
<evidence type="ECO:0000256" key="5">
    <source>
        <dbReference type="SAM" id="MobiDB-lite"/>
    </source>
</evidence>
<dbReference type="InterPro" id="IPR014015">
    <property type="entry name" value="Helicase_SF3_DNA-vir"/>
</dbReference>
<protein>
    <submittedName>
        <fullName evidence="7">DNA primase</fullName>
    </submittedName>
</protein>
<evidence type="ECO:0000313" key="8">
    <source>
        <dbReference type="Proteomes" id="UP000280307"/>
    </source>
</evidence>
<dbReference type="InterPro" id="IPR004968">
    <property type="entry name" value="DNA_primase/NTPase_C"/>
</dbReference>
<accession>A0A426TUI2</accession>
<dbReference type="InterPro" id="IPR051620">
    <property type="entry name" value="ORF904-like_C"/>
</dbReference>
<evidence type="ECO:0000256" key="2">
    <source>
        <dbReference type="ARBA" id="ARBA00022801"/>
    </source>
</evidence>
<dbReference type="PANTHER" id="PTHR35372">
    <property type="entry name" value="ATP BINDING PROTEIN-RELATED"/>
    <property type="match status" value="1"/>
</dbReference>
<dbReference type="SMART" id="SM00885">
    <property type="entry name" value="D5_N"/>
    <property type="match status" value="1"/>
</dbReference>
<dbReference type="InterPro" id="IPR045455">
    <property type="entry name" value="NrS-1_pol-like_helicase"/>
</dbReference>
<keyword evidence="4" id="KW-0067">ATP-binding</keyword>
<dbReference type="Pfam" id="PF08706">
    <property type="entry name" value="D5_N"/>
    <property type="match status" value="1"/>
</dbReference>
<dbReference type="SUPFAM" id="SSF52540">
    <property type="entry name" value="P-loop containing nucleoside triphosphate hydrolases"/>
    <property type="match status" value="1"/>
</dbReference>
<feature type="region of interest" description="Disordered" evidence="5">
    <location>
        <begin position="277"/>
        <end position="298"/>
    </location>
</feature>
<gene>
    <name evidence="7" type="ORF">EI684_16865</name>
</gene>
<reference evidence="7 8" key="1">
    <citation type="submission" date="2018-12" db="EMBL/GenBank/DDBJ databases">
        <title>Genome Sequence of Candidatus Viridilinea halotolerans isolated from saline sulfide-rich spring.</title>
        <authorList>
            <person name="Grouzdev D.S."/>
            <person name="Burganskaya E.I."/>
            <person name="Krutkina M.S."/>
            <person name="Sukhacheva M.V."/>
            <person name="Gorlenko V.M."/>
        </authorList>
    </citation>
    <scope>NUCLEOTIDE SEQUENCE [LARGE SCALE GENOMIC DNA]</scope>
    <source>
        <strain evidence="7">Chok-6</strain>
    </source>
</reference>
<dbReference type="InterPro" id="IPR006500">
    <property type="entry name" value="Helicase_put_C_phage/plasmid"/>
</dbReference>
<evidence type="ECO:0000256" key="1">
    <source>
        <dbReference type="ARBA" id="ARBA00022741"/>
    </source>
</evidence>
<dbReference type="InterPro" id="IPR027417">
    <property type="entry name" value="P-loop_NTPase"/>
</dbReference>
<dbReference type="Pfam" id="PF19263">
    <property type="entry name" value="DUF5906"/>
    <property type="match status" value="1"/>
</dbReference>
<dbReference type="InterPro" id="IPR034154">
    <property type="entry name" value="TOPRIM_DnaG/twinkle"/>
</dbReference>
<dbReference type="PROSITE" id="PS51206">
    <property type="entry name" value="SF3_HELICASE_1"/>
    <property type="match status" value="1"/>
</dbReference>
<sequence>MSPDANKCASFPSTAERVLAELDRRHLRLKQEAPDRYRCDSPFRPGSDSHAFQLTLSGPEHGSYYDHVSHEKGSLYQLAEALGIERPRPTTRQLVATYDYLDSAGTLLYQTCRFEPGKHGRAKDFLQRRPDPSQPDGWAWNTKGITKVLYRLSALEQAIAANQTIYLVEGEKDAARLALAGLAATTNVGGAGKWQRSYSAALRGADVVILPDNDEPGHQHAAAVAQALCGQARRLRIIALPHLPPKGDVSDWLNAGHQIEELLALVEVAADYVPEAEHGDNLSQPEAKTLESDSPHNTDLGNARRLVCHFGDRIRYVHSWGTWLIYDGSRWIKDETGEIHRLARSTIRHMYAEAAKIEDSSRRKDLARWAMASESASKLSAMVQLAQSEPGIAVHHSALDKDPWLLNCRNGTIDLRSGKLRQHCRDDLLTKRIEVSFNPYATAPTWMRFLHRITQGDTALGDYLARAVGYTLTGDVTEQCLFFLHGGGSNGKSTFIEALVALLGDYFRKAPTEMIMLQRMGGAIPNDLARLPGARMVTTGELAQSRRLDEAKVKDMTGGDTLTARFMREEYFDFQPVFKLWMYGNHKPKITGDDYGIWRRIRLIPFNAVISDTEKDPRLKAKLFAEMPGILAWAINGCIAWQREGLTPPEIVSSATAAYRAEQDVIAAFIEDRCVLHANASVGVSDLYRAYVSWCDQSGENTMSQRDFAHRMETRGLISKRTKKAFIRIGIGLLDPDQTDFNSPEQIDITEKKG</sequence>